<dbReference type="InterPro" id="IPR010998">
    <property type="entry name" value="Integrase_recombinase_N"/>
</dbReference>
<keyword evidence="2 3" id="KW-0238">DNA-binding</keyword>
<organism evidence="5 6">
    <name type="scientific">Paraburkholderia youngii</name>
    <dbReference type="NCBI Taxonomy" id="2782701"/>
    <lineage>
        <taxon>Bacteria</taxon>
        <taxon>Pseudomonadati</taxon>
        <taxon>Pseudomonadota</taxon>
        <taxon>Betaproteobacteria</taxon>
        <taxon>Burkholderiales</taxon>
        <taxon>Burkholderiaceae</taxon>
        <taxon>Paraburkholderia</taxon>
    </lineage>
</organism>
<dbReference type="Gene3D" id="1.10.150.130">
    <property type="match status" value="1"/>
</dbReference>
<protein>
    <recommendedName>
        <fullName evidence="4">Core-binding (CB) domain-containing protein</fullName>
    </recommendedName>
</protein>
<keyword evidence="1" id="KW-0229">DNA integration</keyword>
<dbReference type="InterPro" id="IPR044068">
    <property type="entry name" value="CB"/>
</dbReference>
<proteinExistence type="predicted"/>
<dbReference type="EMBL" id="VOMC01000175">
    <property type="protein sequence ID" value="NVI09887.1"/>
    <property type="molecule type" value="Genomic_DNA"/>
</dbReference>
<name>A0ABX2P0F6_9BURK</name>
<dbReference type="RefSeq" id="WP_176370159.1">
    <property type="nucleotide sequence ID" value="NZ_VOMC01000175.1"/>
</dbReference>
<feature type="domain" description="Core-binding (CB)" evidence="4">
    <location>
        <begin position="109"/>
        <end position="194"/>
    </location>
</feature>
<evidence type="ECO:0000256" key="2">
    <source>
        <dbReference type="ARBA" id="ARBA00023125"/>
    </source>
</evidence>
<accession>A0ABX2P0F6</accession>
<keyword evidence="6" id="KW-1185">Reference proteome</keyword>
<reference evidence="5 6" key="1">
    <citation type="submission" date="2019-08" db="EMBL/GenBank/DDBJ databases">
        <title>Paraburkholderia simonii sp. nov. and P. youngii sp. nov. Brazilian and Mexican Mimosa-associated rhizobia.</title>
        <authorList>
            <person name="Mavima L."/>
            <person name="Beukes C.W."/>
            <person name="Palmer M."/>
            <person name="De Meyer S.E."/>
            <person name="James E.K."/>
            <person name="Maluk M."/>
            <person name="Avontuur J.R."/>
            <person name="Chan W.Y."/>
            <person name="Venter S.N."/>
            <person name="Steenkamp E.T."/>
        </authorList>
    </citation>
    <scope>NUCLEOTIDE SEQUENCE [LARGE SCALE GENOMIC DNA]</scope>
    <source>
        <strain evidence="5 6">JPY454</strain>
    </source>
</reference>
<evidence type="ECO:0000256" key="3">
    <source>
        <dbReference type="PROSITE-ProRule" id="PRU01248"/>
    </source>
</evidence>
<dbReference type="Proteomes" id="UP000821598">
    <property type="component" value="Unassembled WGS sequence"/>
</dbReference>
<comment type="caution">
    <text evidence="5">The sequence shown here is derived from an EMBL/GenBank/DDBJ whole genome shotgun (WGS) entry which is preliminary data.</text>
</comment>
<evidence type="ECO:0000313" key="6">
    <source>
        <dbReference type="Proteomes" id="UP000821598"/>
    </source>
</evidence>
<gene>
    <name evidence="5" type="ORF">FSB64_41605</name>
</gene>
<evidence type="ECO:0000259" key="4">
    <source>
        <dbReference type="PROSITE" id="PS51900"/>
    </source>
</evidence>
<sequence>MFETIFDTRWAVERHRHGPLAAERAGYLRYCAFHSATGHSLRLKARSILWVAARMSLEDFGRVNGERLREIVCGSTGPAVAPTTAATLISSARTWLTFLGWWHEPREPLPFDDDLERFVKWMRDERELTPCTVEQWHYRAAKFLSWCADAGLNLAPLQPQDIDSYFATYGVQHWSRVSARHMANFLRVFLRYASGIGASRPGLADSIQGSRRYAPRIFTLCAGLGGCPALDR</sequence>
<evidence type="ECO:0000313" key="5">
    <source>
        <dbReference type="EMBL" id="NVI09887.1"/>
    </source>
</evidence>
<dbReference type="PROSITE" id="PS51900">
    <property type="entry name" value="CB"/>
    <property type="match status" value="1"/>
</dbReference>
<dbReference type="SUPFAM" id="SSF47823">
    <property type="entry name" value="lambda integrase-like, N-terminal domain"/>
    <property type="match status" value="1"/>
</dbReference>
<evidence type="ECO:0000256" key="1">
    <source>
        <dbReference type="ARBA" id="ARBA00022908"/>
    </source>
</evidence>